<sequence>INVEPRCGLCRTNDESRDHLFLSCSYTINLLVRFMQWIKRPMTFHTEVIQTIWIERYLRIFKMRSKDAESIIKEVAYVCNVRSAHNSITTPRNPTLIH</sequence>
<comment type="caution">
    <text evidence="1">The sequence shown here is derived from an EMBL/GenBank/DDBJ whole genome shotgun (WGS) entry which is preliminary data.</text>
</comment>
<dbReference type="OrthoDB" id="1302947at2759"/>
<evidence type="ECO:0000313" key="2">
    <source>
        <dbReference type="Proteomes" id="UP000824120"/>
    </source>
</evidence>
<feature type="non-terminal residue" evidence="1">
    <location>
        <position position="1"/>
    </location>
</feature>
<dbReference type="Proteomes" id="UP000824120">
    <property type="component" value="Chromosome 9"/>
</dbReference>
<organism evidence="1 2">
    <name type="scientific">Solanum commersonii</name>
    <name type="common">Commerson's wild potato</name>
    <name type="synonym">Commerson's nightshade</name>
    <dbReference type="NCBI Taxonomy" id="4109"/>
    <lineage>
        <taxon>Eukaryota</taxon>
        <taxon>Viridiplantae</taxon>
        <taxon>Streptophyta</taxon>
        <taxon>Embryophyta</taxon>
        <taxon>Tracheophyta</taxon>
        <taxon>Spermatophyta</taxon>
        <taxon>Magnoliopsida</taxon>
        <taxon>eudicotyledons</taxon>
        <taxon>Gunneridae</taxon>
        <taxon>Pentapetalae</taxon>
        <taxon>asterids</taxon>
        <taxon>lamiids</taxon>
        <taxon>Solanales</taxon>
        <taxon>Solanaceae</taxon>
        <taxon>Solanoideae</taxon>
        <taxon>Solaneae</taxon>
        <taxon>Solanum</taxon>
    </lineage>
</organism>
<keyword evidence="2" id="KW-1185">Reference proteome</keyword>
<dbReference type="EMBL" id="JACXVP010000009">
    <property type="protein sequence ID" value="KAG5586657.1"/>
    <property type="molecule type" value="Genomic_DNA"/>
</dbReference>
<proteinExistence type="predicted"/>
<gene>
    <name evidence="1" type="ORF">H5410_047091</name>
</gene>
<evidence type="ECO:0008006" key="3">
    <source>
        <dbReference type="Google" id="ProtNLM"/>
    </source>
</evidence>
<name>A0A9J5XE27_SOLCO</name>
<dbReference type="AlphaFoldDB" id="A0A9J5XE27"/>
<evidence type="ECO:0000313" key="1">
    <source>
        <dbReference type="EMBL" id="KAG5586657.1"/>
    </source>
</evidence>
<accession>A0A9J5XE27</accession>
<protein>
    <recommendedName>
        <fullName evidence="3">Reverse transcriptase zinc-binding domain-containing protein</fullName>
    </recommendedName>
</protein>
<reference evidence="1 2" key="1">
    <citation type="submission" date="2020-09" db="EMBL/GenBank/DDBJ databases">
        <title>De no assembly of potato wild relative species, Solanum commersonii.</title>
        <authorList>
            <person name="Cho K."/>
        </authorList>
    </citation>
    <scope>NUCLEOTIDE SEQUENCE [LARGE SCALE GENOMIC DNA]</scope>
    <source>
        <strain evidence="1">LZ3.2</strain>
        <tissue evidence="1">Leaf</tissue>
    </source>
</reference>